<proteinExistence type="predicted"/>
<name>A0ABM9HAG0_9BACT</name>
<evidence type="ECO:0000313" key="3">
    <source>
        <dbReference type="Proteomes" id="UP001157733"/>
    </source>
</evidence>
<dbReference type="Gene3D" id="1.10.760.10">
    <property type="entry name" value="Cytochrome c-like domain"/>
    <property type="match status" value="1"/>
</dbReference>
<evidence type="ECO:0000256" key="1">
    <source>
        <dbReference type="SAM" id="SignalP"/>
    </source>
</evidence>
<protein>
    <submittedName>
        <fullName evidence="2">Sulfite:cytochrome C oxidoreductase, subunit B</fullName>
    </submittedName>
</protein>
<feature type="signal peptide" evidence="1">
    <location>
        <begin position="1"/>
        <end position="21"/>
    </location>
</feature>
<dbReference type="RefSeq" id="WP_282010084.1">
    <property type="nucleotide sequence ID" value="NZ_OX336137.1"/>
</dbReference>
<accession>A0ABM9HAG0</accession>
<evidence type="ECO:0000313" key="2">
    <source>
        <dbReference type="EMBL" id="CAI2717119.1"/>
    </source>
</evidence>
<dbReference type="Proteomes" id="UP001157733">
    <property type="component" value="Chromosome"/>
</dbReference>
<sequence>MRTVALLVCVLVLLVAPCLWAQEDDPNAGLPQGQGRDAVIANCTACHNAALILQNRMSRSAWDALITWMQEEQGLWELEPEVRNSILDYLAKHQGPGAPSGQGDAALHPNPMYEYQYPPNPL</sequence>
<dbReference type="EMBL" id="OX336137">
    <property type="protein sequence ID" value="CAI2717119.1"/>
    <property type="molecule type" value="Genomic_DNA"/>
</dbReference>
<keyword evidence="1" id="KW-0732">Signal</keyword>
<gene>
    <name evidence="2" type="ORF">NSPWAT_0260</name>
</gene>
<organism evidence="2 3">
    <name type="scientific">Nitrospina watsonii</name>
    <dbReference type="NCBI Taxonomy" id="1323948"/>
    <lineage>
        <taxon>Bacteria</taxon>
        <taxon>Pseudomonadati</taxon>
        <taxon>Nitrospinota/Tectimicrobiota group</taxon>
        <taxon>Nitrospinota</taxon>
        <taxon>Nitrospinia</taxon>
        <taxon>Nitrospinales</taxon>
        <taxon>Nitrospinaceae</taxon>
        <taxon>Nitrospina</taxon>
    </lineage>
</organism>
<reference evidence="2 3" key="1">
    <citation type="submission" date="2022-09" db="EMBL/GenBank/DDBJ databases">
        <authorList>
            <person name="Kop L."/>
        </authorList>
    </citation>
    <scope>NUCLEOTIDE SEQUENCE [LARGE SCALE GENOMIC DNA]</scope>
    <source>
        <strain evidence="2 3">347</strain>
    </source>
</reference>
<keyword evidence="3" id="KW-1185">Reference proteome</keyword>
<dbReference type="InterPro" id="IPR036909">
    <property type="entry name" value="Cyt_c-like_dom_sf"/>
</dbReference>
<dbReference type="SUPFAM" id="SSF46626">
    <property type="entry name" value="Cytochrome c"/>
    <property type="match status" value="1"/>
</dbReference>
<feature type="chain" id="PRO_5046254337" evidence="1">
    <location>
        <begin position="22"/>
        <end position="122"/>
    </location>
</feature>